<keyword evidence="2" id="KW-0812">Transmembrane</keyword>
<keyword evidence="4" id="KW-1185">Reference proteome</keyword>
<dbReference type="HOGENOM" id="CLU_123491_0_0_1"/>
<evidence type="ECO:0000256" key="2">
    <source>
        <dbReference type="SAM" id="Phobius"/>
    </source>
</evidence>
<dbReference type="GeneID" id="9522422"/>
<name>D4AJK9_ARTBC</name>
<evidence type="ECO:0000256" key="1">
    <source>
        <dbReference type="SAM" id="MobiDB-lite"/>
    </source>
</evidence>
<comment type="caution">
    <text evidence="3">The sequence shown here is derived from an EMBL/GenBank/DDBJ whole genome shotgun (WGS) entry which is preliminary data.</text>
</comment>
<evidence type="ECO:0000313" key="3">
    <source>
        <dbReference type="EMBL" id="EFE36932.1"/>
    </source>
</evidence>
<feature type="transmembrane region" description="Helical" evidence="2">
    <location>
        <begin position="12"/>
        <end position="35"/>
    </location>
</feature>
<dbReference type="EMBL" id="ABSU01000001">
    <property type="protein sequence ID" value="EFE36932.1"/>
    <property type="molecule type" value="Genomic_DNA"/>
</dbReference>
<dbReference type="PROSITE" id="PS51257">
    <property type="entry name" value="PROKAR_LIPOPROTEIN"/>
    <property type="match status" value="1"/>
</dbReference>
<reference evidence="4" key="1">
    <citation type="journal article" date="2011" name="Genome Biol.">
        <title>Comparative and functional genomics provide insights into the pathogenicity of dermatophytic fungi.</title>
        <authorList>
            <person name="Burmester A."/>
            <person name="Shelest E."/>
            <person name="Gloeckner G."/>
            <person name="Heddergott C."/>
            <person name="Schindler S."/>
            <person name="Staib P."/>
            <person name="Heidel A."/>
            <person name="Felder M."/>
            <person name="Petzold A."/>
            <person name="Szafranski K."/>
            <person name="Feuermann M."/>
            <person name="Pedruzzi I."/>
            <person name="Priebe S."/>
            <person name="Groth M."/>
            <person name="Winkler R."/>
            <person name="Li W."/>
            <person name="Kniemeyer O."/>
            <person name="Schroeckh V."/>
            <person name="Hertweck C."/>
            <person name="Hube B."/>
            <person name="White T.C."/>
            <person name="Platzer M."/>
            <person name="Guthke R."/>
            <person name="Heitman J."/>
            <person name="Woestemeyer J."/>
            <person name="Zipfel P.F."/>
            <person name="Monod M."/>
            <person name="Brakhage A.A."/>
        </authorList>
    </citation>
    <scope>NUCLEOTIDE SEQUENCE [LARGE SCALE GENOMIC DNA]</scope>
    <source>
        <strain evidence="4">ATCC MYA-4681 / CBS 112371</strain>
    </source>
</reference>
<dbReference type="eggNOG" id="ENOG502RPFK">
    <property type="taxonomic scope" value="Eukaryota"/>
</dbReference>
<accession>D4AJK9</accession>
<keyword evidence="2" id="KW-1133">Transmembrane helix</keyword>
<dbReference type="RefSeq" id="XP_003017577.1">
    <property type="nucleotide sequence ID" value="XM_003017531.1"/>
</dbReference>
<evidence type="ECO:0000313" key="4">
    <source>
        <dbReference type="Proteomes" id="UP000008866"/>
    </source>
</evidence>
<organism evidence="3 4">
    <name type="scientific">Arthroderma benhamiae (strain ATCC MYA-4681 / CBS 112371)</name>
    <name type="common">Trichophyton mentagrophytes</name>
    <dbReference type="NCBI Taxonomy" id="663331"/>
    <lineage>
        <taxon>Eukaryota</taxon>
        <taxon>Fungi</taxon>
        <taxon>Dikarya</taxon>
        <taxon>Ascomycota</taxon>
        <taxon>Pezizomycotina</taxon>
        <taxon>Eurotiomycetes</taxon>
        <taxon>Eurotiomycetidae</taxon>
        <taxon>Onygenales</taxon>
        <taxon>Arthrodermataceae</taxon>
        <taxon>Trichophyton</taxon>
    </lineage>
</organism>
<sequence length="187" mass="21489">MVSKWTSEEVMAYFVLGPIFVTACLIICRLSIWLLEPILEIVLEYMGAQWAVDIIREANMKRVHPRAPQPQVQNQVKNDCSPSLDDVAHDMNVFRQRDIFLRTMVLASVVMGKIKEIETFDMIGPKNWKLKLADSKQRLGTWEQYYSCLIRRQPPTSRMDMDRENISVKPHKDAAQGDADAARSHGV</sequence>
<dbReference type="KEGG" id="abe:ARB_04459"/>
<dbReference type="OMA" id="VKNDCSP"/>
<keyword evidence="2" id="KW-0472">Membrane</keyword>
<proteinExistence type="predicted"/>
<feature type="region of interest" description="Disordered" evidence="1">
    <location>
        <begin position="167"/>
        <end position="187"/>
    </location>
</feature>
<dbReference type="AlphaFoldDB" id="D4AJK9"/>
<dbReference type="Proteomes" id="UP000008866">
    <property type="component" value="Unassembled WGS sequence"/>
</dbReference>
<gene>
    <name evidence="3" type="ORF">ARB_04459</name>
</gene>
<protein>
    <submittedName>
        <fullName evidence="3">Uncharacterized protein</fullName>
    </submittedName>
</protein>